<name>A0A1F7S2L0_9BACT</name>
<accession>A0A1F7S2L0</accession>
<comment type="caution">
    <text evidence="2">The sequence shown here is derived from an EMBL/GenBank/DDBJ whole genome shotgun (WGS) entry which is preliminary data.</text>
</comment>
<keyword evidence="1" id="KW-1133">Transmembrane helix</keyword>
<feature type="transmembrane region" description="Helical" evidence="1">
    <location>
        <begin position="21"/>
        <end position="44"/>
    </location>
</feature>
<proteinExistence type="predicted"/>
<sequence>MKGNLSYWDYLKSAFYNRWNLLGLFTVSSVGVILGIPDIVLPLLGAAELAFLISVAGNPRYQRSIDAGYYEEEKIQSSETSSIKLKRILDSLGTPEENRFNNLRNRCIELRKITHDITKPMVNTTDTDEFRSAGIDKLLWLFLKLLYSKNSLDRFFQTTTREEINASIKYLENKISDFGKKESPHERMLKSLNDNLETSKMRLRNFDSARDNYQFIMLELDRLENKIASILEVSINQQDPEFILQEVDSISQSVQETEKTIGELDFITGLGTEDDQVPSVLQMQVRRTN</sequence>
<protein>
    <submittedName>
        <fullName evidence="2">Uncharacterized protein</fullName>
    </submittedName>
</protein>
<dbReference type="Proteomes" id="UP000179266">
    <property type="component" value="Unassembled WGS sequence"/>
</dbReference>
<organism evidence="2 3">
    <name type="scientific">Candidatus Schekmanbacteria bacterium RBG_13_48_7</name>
    <dbReference type="NCBI Taxonomy" id="1817878"/>
    <lineage>
        <taxon>Bacteria</taxon>
        <taxon>Candidatus Schekmaniibacteriota</taxon>
    </lineage>
</organism>
<dbReference type="EMBL" id="MGDD01000048">
    <property type="protein sequence ID" value="OGL47930.1"/>
    <property type="molecule type" value="Genomic_DNA"/>
</dbReference>
<reference evidence="2 3" key="1">
    <citation type="journal article" date="2016" name="Nat. Commun.">
        <title>Thousands of microbial genomes shed light on interconnected biogeochemical processes in an aquifer system.</title>
        <authorList>
            <person name="Anantharaman K."/>
            <person name="Brown C.T."/>
            <person name="Hug L.A."/>
            <person name="Sharon I."/>
            <person name="Castelle C.J."/>
            <person name="Probst A.J."/>
            <person name="Thomas B.C."/>
            <person name="Singh A."/>
            <person name="Wilkins M.J."/>
            <person name="Karaoz U."/>
            <person name="Brodie E.L."/>
            <person name="Williams K.H."/>
            <person name="Hubbard S.S."/>
            <person name="Banfield J.F."/>
        </authorList>
    </citation>
    <scope>NUCLEOTIDE SEQUENCE [LARGE SCALE GENOMIC DNA]</scope>
</reference>
<evidence type="ECO:0000256" key="1">
    <source>
        <dbReference type="SAM" id="Phobius"/>
    </source>
</evidence>
<evidence type="ECO:0000313" key="3">
    <source>
        <dbReference type="Proteomes" id="UP000179266"/>
    </source>
</evidence>
<dbReference type="AlphaFoldDB" id="A0A1F7S2L0"/>
<keyword evidence="1" id="KW-0812">Transmembrane</keyword>
<keyword evidence="1" id="KW-0472">Membrane</keyword>
<gene>
    <name evidence="2" type="ORF">A2161_16395</name>
</gene>
<evidence type="ECO:0000313" key="2">
    <source>
        <dbReference type="EMBL" id="OGL47930.1"/>
    </source>
</evidence>